<feature type="domain" description="Creatinase N-terminal" evidence="7">
    <location>
        <begin position="35"/>
        <end position="169"/>
    </location>
</feature>
<evidence type="ECO:0000313" key="8">
    <source>
        <dbReference type="EMBL" id="NDW07196.1"/>
    </source>
</evidence>
<name>A0A6N9TAX3_9HYPH</name>
<accession>A0A6N9TAX3</accession>
<keyword evidence="9" id="KW-1185">Reference proteome</keyword>
<dbReference type="InterPro" id="IPR029149">
    <property type="entry name" value="Creatin/AminoP/Spt16_N"/>
</dbReference>
<evidence type="ECO:0000259" key="7">
    <source>
        <dbReference type="Pfam" id="PF01321"/>
    </source>
</evidence>
<comment type="similarity">
    <text evidence="5">Belongs to the peptidase M24B family.</text>
</comment>
<evidence type="ECO:0000256" key="5">
    <source>
        <dbReference type="RuleBase" id="RU000590"/>
    </source>
</evidence>
<dbReference type="PANTHER" id="PTHR46112:SF3">
    <property type="entry name" value="AMINOPEPTIDASE YPDF"/>
    <property type="match status" value="1"/>
</dbReference>
<dbReference type="GO" id="GO:0006508">
    <property type="term" value="P:proteolysis"/>
    <property type="evidence" value="ECO:0007669"/>
    <property type="project" value="UniProtKB-KW"/>
</dbReference>
<dbReference type="AlphaFoldDB" id="A0A6N9TAX3"/>
<dbReference type="InterPro" id="IPR001131">
    <property type="entry name" value="Peptidase_M24B_aminopep-P_CS"/>
</dbReference>
<dbReference type="Proteomes" id="UP000469011">
    <property type="component" value="Unassembled WGS sequence"/>
</dbReference>
<gene>
    <name evidence="8" type="ORF">GTK09_22515</name>
</gene>
<dbReference type="Gene3D" id="3.90.230.10">
    <property type="entry name" value="Creatinase/methionine aminopeptidase superfamily"/>
    <property type="match status" value="1"/>
</dbReference>
<dbReference type="SUPFAM" id="SSF53092">
    <property type="entry name" value="Creatinase/prolidase N-terminal domain"/>
    <property type="match status" value="1"/>
</dbReference>
<dbReference type="PANTHER" id="PTHR46112">
    <property type="entry name" value="AMINOPEPTIDASE"/>
    <property type="match status" value="1"/>
</dbReference>
<organism evidence="8 9">
    <name type="scientific">Jiella pacifica</name>
    <dbReference type="NCBI Taxonomy" id="2696469"/>
    <lineage>
        <taxon>Bacteria</taxon>
        <taxon>Pseudomonadati</taxon>
        <taxon>Pseudomonadota</taxon>
        <taxon>Alphaproteobacteria</taxon>
        <taxon>Hyphomicrobiales</taxon>
        <taxon>Aurantimonadaceae</taxon>
        <taxon>Jiella</taxon>
    </lineage>
</organism>
<protein>
    <submittedName>
        <fullName evidence="8">M24 family metallopeptidase</fullName>
    </submittedName>
</protein>
<dbReference type="GO" id="GO:0046872">
    <property type="term" value="F:metal ion binding"/>
    <property type="evidence" value="ECO:0007669"/>
    <property type="project" value="UniProtKB-KW"/>
</dbReference>
<dbReference type="InterPro" id="IPR036005">
    <property type="entry name" value="Creatinase/aminopeptidase-like"/>
</dbReference>
<dbReference type="PROSITE" id="PS00491">
    <property type="entry name" value="PROLINE_PEPTIDASE"/>
    <property type="match status" value="1"/>
</dbReference>
<dbReference type="EMBL" id="JAAAMG010000025">
    <property type="protein sequence ID" value="NDW07196.1"/>
    <property type="molecule type" value="Genomic_DNA"/>
</dbReference>
<dbReference type="Gene3D" id="3.40.350.10">
    <property type="entry name" value="Creatinase/prolidase N-terminal domain"/>
    <property type="match status" value="1"/>
</dbReference>
<evidence type="ECO:0000313" key="9">
    <source>
        <dbReference type="Proteomes" id="UP000469011"/>
    </source>
</evidence>
<dbReference type="SUPFAM" id="SSF55920">
    <property type="entry name" value="Creatinase/aminopeptidase"/>
    <property type="match status" value="1"/>
</dbReference>
<dbReference type="Pfam" id="PF01321">
    <property type="entry name" value="Creatinase_N"/>
    <property type="match status" value="1"/>
</dbReference>
<evidence type="ECO:0000256" key="3">
    <source>
        <dbReference type="ARBA" id="ARBA00022801"/>
    </source>
</evidence>
<dbReference type="InterPro" id="IPR050659">
    <property type="entry name" value="Peptidase_M24B"/>
</dbReference>
<keyword evidence="1" id="KW-0645">Protease</keyword>
<evidence type="ECO:0000259" key="6">
    <source>
        <dbReference type="Pfam" id="PF00557"/>
    </source>
</evidence>
<sequence length="407" mass="44718">MTIGVGGSTPEQELAKMQDMSGGVEFIDNADREARLDKARALMREQKIDALYLDTTVNLNYFTGLNLKLTERLHGAILPADGPLVYLSPAFEEPKTRSMLKIDGDIRVWEEHEDPSALVIETVESLGISAGRLAIDPNAPFFNVDGLRRSGNRYELVNGAAITGACRSVKTAREIALLQRSNEITLEVHKAAARIMREGIGTVEVEEFILEAFRRLGGKAPQAGRPIVLFGEATAYPHGVDYPQTLKDGDMVLLDLGCFLGDYRSDMTRTYVFGNANARQREVWDLEKAAQLAGFAAAQLGAPCEAVDAGARGLIEAAPGFEKDYKTPGLPHRTGHGIGIEVHEESYIVRNNKRPLEVGMCFSIEPMICIYGEFGIRLEDCAYMAEDGVRWFTTPSHSVDDPFGYEA</sequence>
<dbReference type="RefSeq" id="WP_163465652.1">
    <property type="nucleotide sequence ID" value="NZ_JAAAMG010000025.1"/>
</dbReference>
<dbReference type="GO" id="GO:0008237">
    <property type="term" value="F:metallopeptidase activity"/>
    <property type="evidence" value="ECO:0007669"/>
    <property type="project" value="UniProtKB-KW"/>
</dbReference>
<evidence type="ECO:0000256" key="1">
    <source>
        <dbReference type="ARBA" id="ARBA00022670"/>
    </source>
</evidence>
<keyword evidence="2 5" id="KW-0479">Metal-binding</keyword>
<dbReference type="InterPro" id="IPR000994">
    <property type="entry name" value="Pept_M24"/>
</dbReference>
<dbReference type="InterPro" id="IPR000587">
    <property type="entry name" value="Creatinase_N"/>
</dbReference>
<comment type="caution">
    <text evidence="8">The sequence shown here is derived from an EMBL/GenBank/DDBJ whole genome shotgun (WGS) entry which is preliminary data.</text>
</comment>
<evidence type="ECO:0000256" key="2">
    <source>
        <dbReference type="ARBA" id="ARBA00022723"/>
    </source>
</evidence>
<keyword evidence="3" id="KW-0378">Hydrolase</keyword>
<dbReference type="Pfam" id="PF00557">
    <property type="entry name" value="Peptidase_M24"/>
    <property type="match status" value="1"/>
</dbReference>
<keyword evidence="4" id="KW-0482">Metalloprotease</keyword>
<proteinExistence type="inferred from homology"/>
<evidence type="ECO:0000256" key="4">
    <source>
        <dbReference type="ARBA" id="ARBA00023049"/>
    </source>
</evidence>
<reference evidence="8 9" key="1">
    <citation type="submission" date="2020-01" db="EMBL/GenBank/DDBJ databases">
        <title>Jiella pacifica sp. nov.</title>
        <authorList>
            <person name="Xue Z."/>
            <person name="Zhu S."/>
            <person name="Chen J."/>
            <person name="Yang J."/>
        </authorList>
    </citation>
    <scope>NUCLEOTIDE SEQUENCE [LARGE SCALE GENOMIC DNA]</scope>
    <source>
        <strain evidence="8 9">40Bstr34</strain>
    </source>
</reference>
<feature type="domain" description="Peptidase M24" evidence="6">
    <location>
        <begin position="177"/>
        <end position="383"/>
    </location>
</feature>